<reference evidence="2 3" key="1">
    <citation type="submission" date="2016-09" db="EMBL/GenBank/DDBJ databases">
        <title>genome sequence of Mycobacterium sp. 739 SCH.</title>
        <authorList>
            <person name="Greninger A.L."/>
            <person name="Qin X."/>
            <person name="Jerome K."/>
            <person name="Vora S."/>
            <person name="Quinn K."/>
        </authorList>
    </citation>
    <scope>NUCLEOTIDE SEQUENCE [LARGE SCALE GENOMIC DNA]</scope>
    <source>
        <strain evidence="2 3">SCH</strain>
    </source>
</reference>
<feature type="region of interest" description="Disordered" evidence="1">
    <location>
        <begin position="72"/>
        <end position="98"/>
    </location>
</feature>
<evidence type="ECO:0000256" key="1">
    <source>
        <dbReference type="SAM" id="MobiDB-lite"/>
    </source>
</evidence>
<keyword evidence="3" id="KW-1185">Reference proteome</keyword>
<organism evidence="2 3">
    <name type="scientific">Mycolicibacterium grossiae</name>
    <dbReference type="NCBI Taxonomy" id="1552759"/>
    <lineage>
        <taxon>Bacteria</taxon>
        <taxon>Bacillati</taxon>
        <taxon>Actinomycetota</taxon>
        <taxon>Actinomycetes</taxon>
        <taxon>Mycobacteriales</taxon>
        <taxon>Mycobacteriaceae</taxon>
        <taxon>Mycolicibacterium</taxon>
    </lineage>
</organism>
<proteinExistence type="predicted"/>
<dbReference type="Proteomes" id="UP000178953">
    <property type="component" value="Unassembled WGS sequence"/>
</dbReference>
<sequence length="98" mass="10898">MAIRVLPYVTLEVDERLRRRVRRAGDRLRVTVRSYLLSAADDVDTATDRVRDLCDAAVHRVDTVVTRVNDRIDPAGTAASDTEAAGPDPMRPVRLEAV</sequence>
<dbReference type="AlphaFoldDB" id="A0A1E8Q6E9"/>
<accession>A0A1E8Q6E9</accession>
<evidence type="ECO:0000313" key="2">
    <source>
        <dbReference type="EMBL" id="OFJ54046.1"/>
    </source>
</evidence>
<dbReference type="RefSeq" id="WP_070352804.1">
    <property type="nucleotide sequence ID" value="NZ_CP043474.1"/>
</dbReference>
<gene>
    <name evidence="2" type="ORF">BEL07_09300</name>
</gene>
<dbReference type="EMBL" id="MCHX01000017">
    <property type="protein sequence ID" value="OFJ54046.1"/>
    <property type="molecule type" value="Genomic_DNA"/>
</dbReference>
<name>A0A1E8Q6E9_9MYCO</name>
<evidence type="ECO:0000313" key="3">
    <source>
        <dbReference type="Proteomes" id="UP000178953"/>
    </source>
</evidence>
<comment type="caution">
    <text evidence="2">The sequence shown here is derived from an EMBL/GenBank/DDBJ whole genome shotgun (WGS) entry which is preliminary data.</text>
</comment>
<protein>
    <submittedName>
        <fullName evidence="2">Uncharacterized protein</fullName>
    </submittedName>
</protein>